<evidence type="ECO:0000313" key="2">
    <source>
        <dbReference type="Proteomes" id="UP000504844"/>
    </source>
</evidence>
<sequence length="680" mass="76456">MTVNLSHFGLCMELPEVSSPSMSFRPPSWPPPKDWVCIEDRDGNPVSCYGDSIWHFYPWAGITLNFHFGDGPKLNSRSHVIDLANIELLRQLVTWRGWGPRAAINVHTLVGNFAIPLRKIISICSENNILASDLSRYPAVIDEIAQQLPKATFSQIVAELDRLRDASEFLGFELLDAAGIMRLKVLQPVHNSFQTEYIPSRIWTYLVLRIAECINDYIVHQEKIEACFEFCISAYVNNNVIAYRESTGKTHYNPFQSARKSKNSELVYLGAFVDTAERFGIKEVIERWVGRVDEKSGIRKFGAYLSLIQNVALANIVAFTMMRVEEAASVRLNCLLWYDDPVYGRVPLIQAETTKTDPDDSALWVTSPSVEPAINTLKSIAKIRLSSVGRWAEENNPLLLTVPFEPWMGGRKSAKRSGLKARVGSLGELVRVNPLLFDAQQITINENDLKIAKSVGPLNTEKFKIGFVWPIAWHQFRRTSAVNMFASGLISDPSMQFQMKHQTRLMPLYYGRGNTALRLNDAVRVLLVNSQYEVMGRQLAEVHTDRFISPYGDNHKAGLLAPANNGQPVNLISEGDAQHYEKSARRQELNFRLTALGACMKNGPCDGDCVSSIGDCAGGDGKAPCANVLFDRTNAEKNKIRLAGVIKQIEATPVDTPRYRHLEQERRGLENYFAYIRNEI</sequence>
<dbReference type="EMBL" id="CP054143">
    <property type="protein sequence ID" value="QKJ66826.1"/>
    <property type="molecule type" value="Genomic_DNA"/>
</dbReference>
<name>A0A6M8STR1_9NEIS</name>
<keyword evidence="2" id="KW-1185">Reference proteome</keyword>
<organism evidence="1 2">
    <name type="scientific">Deefgea piscis</name>
    <dbReference type="NCBI Taxonomy" id="2739061"/>
    <lineage>
        <taxon>Bacteria</taxon>
        <taxon>Pseudomonadati</taxon>
        <taxon>Pseudomonadota</taxon>
        <taxon>Betaproteobacteria</taxon>
        <taxon>Neisseriales</taxon>
        <taxon>Chitinibacteraceae</taxon>
        <taxon>Deefgea</taxon>
    </lineage>
</organism>
<dbReference type="KEGG" id="dee:HQN60_08990"/>
<dbReference type="AlphaFoldDB" id="A0A6M8STR1"/>
<protein>
    <submittedName>
        <fullName evidence="1">Uncharacterized protein</fullName>
    </submittedName>
</protein>
<dbReference type="Proteomes" id="UP000504844">
    <property type="component" value="Chromosome"/>
</dbReference>
<reference evidence="1 2" key="1">
    <citation type="submission" date="2020-05" db="EMBL/GenBank/DDBJ databases">
        <title>Complete genome sequence of Deefgea sp. D17.</title>
        <authorList>
            <person name="Bae J.-W."/>
            <person name="Han J.E."/>
        </authorList>
    </citation>
    <scope>NUCLEOTIDE SEQUENCE [LARGE SCALE GENOMIC DNA]</scope>
    <source>
        <strain evidence="1 2">D17</strain>
    </source>
</reference>
<proteinExistence type="predicted"/>
<accession>A0A6M8STR1</accession>
<evidence type="ECO:0000313" key="1">
    <source>
        <dbReference type="EMBL" id="QKJ66826.1"/>
    </source>
</evidence>
<dbReference type="RefSeq" id="WP_173533330.1">
    <property type="nucleotide sequence ID" value="NZ_CP054143.1"/>
</dbReference>
<gene>
    <name evidence="1" type="ORF">HQN60_08990</name>
</gene>